<dbReference type="EMBL" id="KV417969">
    <property type="protein sequence ID" value="KZP04013.1"/>
    <property type="molecule type" value="Genomic_DNA"/>
</dbReference>
<gene>
    <name evidence="3" type="ORF">FIBSPDRAFT_904589</name>
</gene>
<dbReference type="Proteomes" id="UP000076532">
    <property type="component" value="Unassembled WGS sequence"/>
</dbReference>
<keyword evidence="4" id="KW-1185">Reference proteome</keyword>
<evidence type="ECO:0000256" key="1">
    <source>
        <dbReference type="SAM" id="MobiDB-lite"/>
    </source>
</evidence>
<dbReference type="AlphaFoldDB" id="A0A167UJL4"/>
<proteinExistence type="predicted"/>
<sequence>MQFFKSTLFVAVAVAASFVAAAPSPADQTPLSLFDIPRSLERTSTDELAALCSEQARNVADLEGALPSELNVEDAKMRFFSRRRASCVHLQTASRRFTPPDSAGPHHASHPTPPKPYAAEKPFYRGKKRRIVITCLDESRSDAWAYIILRETAKVDTISTVEVALPMLVIQR</sequence>
<feature type="chain" id="PRO_5007893037" evidence="2">
    <location>
        <begin position="22"/>
        <end position="172"/>
    </location>
</feature>
<evidence type="ECO:0000313" key="4">
    <source>
        <dbReference type="Proteomes" id="UP000076532"/>
    </source>
</evidence>
<protein>
    <submittedName>
        <fullName evidence="3">Uncharacterized protein</fullName>
    </submittedName>
</protein>
<feature type="region of interest" description="Disordered" evidence="1">
    <location>
        <begin position="95"/>
        <end position="120"/>
    </location>
</feature>
<evidence type="ECO:0000256" key="2">
    <source>
        <dbReference type="SAM" id="SignalP"/>
    </source>
</evidence>
<evidence type="ECO:0000313" key="3">
    <source>
        <dbReference type="EMBL" id="KZP04013.1"/>
    </source>
</evidence>
<accession>A0A167UJL4</accession>
<reference evidence="3 4" key="1">
    <citation type="journal article" date="2016" name="Mol. Biol. Evol.">
        <title>Comparative Genomics of Early-Diverging Mushroom-Forming Fungi Provides Insights into the Origins of Lignocellulose Decay Capabilities.</title>
        <authorList>
            <person name="Nagy L.G."/>
            <person name="Riley R."/>
            <person name="Tritt A."/>
            <person name="Adam C."/>
            <person name="Daum C."/>
            <person name="Floudas D."/>
            <person name="Sun H."/>
            <person name="Yadav J.S."/>
            <person name="Pangilinan J."/>
            <person name="Larsson K.H."/>
            <person name="Matsuura K."/>
            <person name="Barry K."/>
            <person name="Labutti K."/>
            <person name="Kuo R."/>
            <person name="Ohm R.A."/>
            <person name="Bhattacharya S.S."/>
            <person name="Shirouzu T."/>
            <person name="Yoshinaga Y."/>
            <person name="Martin F.M."/>
            <person name="Grigoriev I.V."/>
            <person name="Hibbett D.S."/>
        </authorList>
    </citation>
    <scope>NUCLEOTIDE SEQUENCE [LARGE SCALE GENOMIC DNA]</scope>
    <source>
        <strain evidence="3 4">CBS 109695</strain>
    </source>
</reference>
<organism evidence="3 4">
    <name type="scientific">Athelia psychrophila</name>
    <dbReference type="NCBI Taxonomy" id="1759441"/>
    <lineage>
        <taxon>Eukaryota</taxon>
        <taxon>Fungi</taxon>
        <taxon>Dikarya</taxon>
        <taxon>Basidiomycota</taxon>
        <taxon>Agaricomycotina</taxon>
        <taxon>Agaricomycetes</taxon>
        <taxon>Agaricomycetidae</taxon>
        <taxon>Atheliales</taxon>
        <taxon>Atheliaceae</taxon>
        <taxon>Athelia</taxon>
    </lineage>
</organism>
<keyword evidence="2" id="KW-0732">Signal</keyword>
<name>A0A167UJL4_9AGAM</name>
<feature type="signal peptide" evidence="2">
    <location>
        <begin position="1"/>
        <end position="21"/>
    </location>
</feature>